<dbReference type="EMBL" id="SGPK01000363">
    <property type="protein sequence ID" value="THH04235.1"/>
    <property type="molecule type" value="Genomic_DNA"/>
</dbReference>
<keyword evidence="1" id="KW-1133">Transmembrane helix</keyword>
<gene>
    <name evidence="2" type="ORF">EW145_g5665</name>
</gene>
<sequence length="104" mass="11442">MARDSIKYFIRIFVVCFIGTCCNLLVLLDELKFKSKSVVYYGPVGALTGRSQLSWDLAIPASASAGSIREDAVINVEEEDAVENNEAANILEEEQTETIAPEQL</sequence>
<feature type="transmembrane region" description="Helical" evidence="1">
    <location>
        <begin position="6"/>
        <end position="28"/>
    </location>
</feature>
<evidence type="ECO:0000313" key="2">
    <source>
        <dbReference type="EMBL" id="THH04235.1"/>
    </source>
</evidence>
<evidence type="ECO:0000256" key="1">
    <source>
        <dbReference type="SAM" id="Phobius"/>
    </source>
</evidence>
<accession>A0A4S4KZF1</accession>
<name>A0A4S4KZF1_9AGAM</name>
<keyword evidence="1" id="KW-0472">Membrane</keyword>
<comment type="caution">
    <text evidence="2">The sequence shown here is derived from an EMBL/GenBank/DDBJ whole genome shotgun (WGS) entry which is preliminary data.</text>
</comment>
<keyword evidence="3" id="KW-1185">Reference proteome</keyword>
<proteinExistence type="predicted"/>
<keyword evidence="1" id="KW-0812">Transmembrane</keyword>
<reference evidence="2 3" key="1">
    <citation type="submission" date="2019-02" db="EMBL/GenBank/DDBJ databases">
        <title>Genome sequencing of the rare red list fungi Phellinidium pouzarii.</title>
        <authorList>
            <person name="Buettner E."/>
            <person name="Kellner H."/>
        </authorList>
    </citation>
    <scope>NUCLEOTIDE SEQUENCE [LARGE SCALE GENOMIC DNA]</scope>
    <source>
        <strain evidence="2 3">DSM 108285</strain>
    </source>
</reference>
<dbReference type="AlphaFoldDB" id="A0A4S4KZF1"/>
<protein>
    <submittedName>
        <fullName evidence="2">Uncharacterized protein</fullName>
    </submittedName>
</protein>
<dbReference type="OrthoDB" id="3266361at2759"/>
<dbReference type="Proteomes" id="UP000308199">
    <property type="component" value="Unassembled WGS sequence"/>
</dbReference>
<organism evidence="2 3">
    <name type="scientific">Phellinidium pouzarii</name>
    <dbReference type="NCBI Taxonomy" id="167371"/>
    <lineage>
        <taxon>Eukaryota</taxon>
        <taxon>Fungi</taxon>
        <taxon>Dikarya</taxon>
        <taxon>Basidiomycota</taxon>
        <taxon>Agaricomycotina</taxon>
        <taxon>Agaricomycetes</taxon>
        <taxon>Hymenochaetales</taxon>
        <taxon>Hymenochaetaceae</taxon>
        <taxon>Phellinidium</taxon>
    </lineage>
</organism>
<evidence type="ECO:0000313" key="3">
    <source>
        <dbReference type="Proteomes" id="UP000308199"/>
    </source>
</evidence>